<evidence type="ECO:0000313" key="1">
    <source>
        <dbReference type="EMBL" id="QDV41795.1"/>
    </source>
</evidence>
<dbReference type="RefSeq" id="WP_145385482.1">
    <property type="nucleotide sequence ID" value="NZ_CP037423.1"/>
</dbReference>
<organism evidence="1 2">
    <name type="scientific">Stieleria neptunia</name>
    <dbReference type="NCBI Taxonomy" id="2527979"/>
    <lineage>
        <taxon>Bacteria</taxon>
        <taxon>Pseudomonadati</taxon>
        <taxon>Planctomycetota</taxon>
        <taxon>Planctomycetia</taxon>
        <taxon>Pirellulales</taxon>
        <taxon>Pirellulaceae</taxon>
        <taxon>Stieleria</taxon>
    </lineage>
</organism>
<gene>
    <name evidence="1" type="ORF">Enr13x_16380</name>
</gene>
<dbReference type="Proteomes" id="UP000319004">
    <property type="component" value="Chromosome"/>
</dbReference>
<keyword evidence="2" id="KW-1185">Reference proteome</keyword>
<dbReference type="EMBL" id="CP037423">
    <property type="protein sequence ID" value="QDV41795.1"/>
    <property type="molecule type" value="Genomic_DNA"/>
</dbReference>
<sequence>MTQPETNNNRRQWLIRTGRYTLLGGLSVLSLNLLDRALRSGCVRLESPCQSCELFKACELSKAAETRQATTEGQTS</sequence>
<dbReference type="OrthoDB" id="286346at2"/>
<protein>
    <submittedName>
        <fullName evidence="1">Uncharacterized protein</fullName>
    </submittedName>
</protein>
<accession>A0A518HLS2</accession>
<proteinExistence type="predicted"/>
<reference evidence="1 2" key="1">
    <citation type="submission" date="2019-03" db="EMBL/GenBank/DDBJ databases">
        <title>Deep-cultivation of Planctomycetes and their phenomic and genomic characterization uncovers novel biology.</title>
        <authorList>
            <person name="Wiegand S."/>
            <person name="Jogler M."/>
            <person name="Boedeker C."/>
            <person name="Pinto D."/>
            <person name="Vollmers J."/>
            <person name="Rivas-Marin E."/>
            <person name="Kohn T."/>
            <person name="Peeters S.H."/>
            <person name="Heuer A."/>
            <person name="Rast P."/>
            <person name="Oberbeckmann S."/>
            <person name="Bunk B."/>
            <person name="Jeske O."/>
            <person name="Meyerdierks A."/>
            <person name="Storesund J.E."/>
            <person name="Kallscheuer N."/>
            <person name="Luecker S."/>
            <person name="Lage O.M."/>
            <person name="Pohl T."/>
            <person name="Merkel B.J."/>
            <person name="Hornburger P."/>
            <person name="Mueller R.-W."/>
            <person name="Bruemmer F."/>
            <person name="Labrenz M."/>
            <person name="Spormann A.M."/>
            <person name="Op den Camp H."/>
            <person name="Overmann J."/>
            <person name="Amann R."/>
            <person name="Jetten M.S.M."/>
            <person name="Mascher T."/>
            <person name="Medema M.H."/>
            <person name="Devos D.P."/>
            <person name="Kaster A.-K."/>
            <person name="Ovreas L."/>
            <person name="Rohde M."/>
            <person name="Galperin M.Y."/>
            <person name="Jogler C."/>
        </authorList>
    </citation>
    <scope>NUCLEOTIDE SEQUENCE [LARGE SCALE GENOMIC DNA]</scope>
    <source>
        <strain evidence="1 2">Enr13</strain>
    </source>
</reference>
<dbReference type="AlphaFoldDB" id="A0A518HLS2"/>
<dbReference type="KEGG" id="snep:Enr13x_16380"/>
<name>A0A518HLS2_9BACT</name>
<evidence type="ECO:0000313" key="2">
    <source>
        <dbReference type="Proteomes" id="UP000319004"/>
    </source>
</evidence>